<proteinExistence type="predicted"/>
<feature type="non-terminal residue" evidence="1">
    <location>
        <position position="90"/>
    </location>
</feature>
<reference evidence="1" key="1">
    <citation type="submission" date="2018-05" db="EMBL/GenBank/DDBJ databases">
        <authorList>
            <person name="Lanie J.A."/>
            <person name="Ng W.-L."/>
            <person name="Kazmierczak K.M."/>
            <person name="Andrzejewski T.M."/>
            <person name="Davidsen T.M."/>
            <person name="Wayne K.J."/>
            <person name="Tettelin H."/>
            <person name="Glass J.I."/>
            <person name="Rusch D."/>
            <person name="Podicherti R."/>
            <person name="Tsui H.-C.T."/>
            <person name="Winkler M.E."/>
        </authorList>
    </citation>
    <scope>NUCLEOTIDE SEQUENCE</scope>
</reference>
<organism evidence="1">
    <name type="scientific">marine metagenome</name>
    <dbReference type="NCBI Taxonomy" id="408172"/>
    <lineage>
        <taxon>unclassified sequences</taxon>
        <taxon>metagenomes</taxon>
        <taxon>ecological metagenomes</taxon>
    </lineage>
</organism>
<protein>
    <submittedName>
        <fullName evidence="1">Uncharacterized protein</fullName>
    </submittedName>
</protein>
<accession>A0A382WJ48</accession>
<gene>
    <name evidence="1" type="ORF">METZ01_LOCUS411494</name>
</gene>
<name>A0A382WJ48_9ZZZZ</name>
<dbReference type="EMBL" id="UINC01160153">
    <property type="protein sequence ID" value="SVD58640.1"/>
    <property type="molecule type" value="Genomic_DNA"/>
</dbReference>
<dbReference type="AlphaFoldDB" id="A0A382WJ48"/>
<evidence type="ECO:0000313" key="1">
    <source>
        <dbReference type="EMBL" id="SVD58640.1"/>
    </source>
</evidence>
<sequence length="90" mass="9930">MRLDTHFWARRVWVDFRKVSCYVLKLLLEIPTEFPADCPRGRVVADRPSSCRGWPLQLGAPLGVWVSSGASGASWLCRISGVVGGEAEEA</sequence>